<dbReference type="CDD" id="cd14789">
    <property type="entry name" value="Tiki"/>
    <property type="match status" value="1"/>
</dbReference>
<sequence>MSALRRLALALVAALWLSACGGTDAAADRAWPPPAPALWEVAAPGGERAWLFGTVHSLPEGVEWRSDAVDAAFSQAGLLVVEIADLGDTAQSFAAFQRRAYSSGLPPLMRRVPANRRAEVEGLLEKAGAREGDYAEMKSWAAAMVLAGGLRIGDPERGVDRQLLARGKPVEGLESYEAQFALFDALPASEQSDLLLAVAREASAPDPALGLVHWLTGDMEALEALAQAGILGDPELRAALMDGRNRAWIERLVPLIDDGRHPFVAVGAAHMLGEAGLPALLAARGYAVRRIQ</sequence>
<keyword evidence="1" id="KW-0732">Signal</keyword>
<dbReference type="Pfam" id="PF01963">
    <property type="entry name" value="TraB_PrgY_gumN"/>
    <property type="match status" value="1"/>
</dbReference>
<dbReference type="InterPro" id="IPR047111">
    <property type="entry name" value="YbaP-like"/>
</dbReference>
<dbReference type="PANTHER" id="PTHR40590">
    <property type="entry name" value="CYTOPLASMIC PROTEIN-RELATED"/>
    <property type="match status" value="1"/>
</dbReference>
<evidence type="ECO:0000313" key="2">
    <source>
        <dbReference type="EMBL" id="MFC3099496.1"/>
    </source>
</evidence>
<feature type="signal peptide" evidence="1">
    <location>
        <begin position="1"/>
        <end position="25"/>
    </location>
</feature>
<dbReference type="InterPro" id="IPR002816">
    <property type="entry name" value="TraB/PrgY/GumN_fam"/>
</dbReference>
<dbReference type="EMBL" id="JBHRSU010000001">
    <property type="protein sequence ID" value="MFC3099496.1"/>
    <property type="molecule type" value="Genomic_DNA"/>
</dbReference>
<evidence type="ECO:0000256" key="1">
    <source>
        <dbReference type="SAM" id="SignalP"/>
    </source>
</evidence>
<accession>A0ABV7ED46</accession>
<feature type="chain" id="PRO_5046791151" evidence="1">
    <location>
        <begin position="26"/>
        <end position="292"/>
    </location>
</feature>
<dbReference type="PANTHER" id="PTHR40590:SF1">
    <property type="entry name" value="CYTOPLASMIC PROTEIN"/>
    <property type="match status" value="1"/>
</dbReference>
<keyword evidence="3" id="KW-1185">Reference proteome</keyword>
<reference evidence="3" key="1">
    <citation type="journal article" date="2019" name="Int. J. Syst. Evol. Microbiol.">
        <title>The Global Catalogue of Microorganisms (GCM) 10K type strain sequencing project: providing services to taxonomists for standard genome sequencing and annotation.</title>
        <authorList>
            <consortium name="The Broad Institute Genomics Platform"/>
            <consortium name="The Broad Institute Genome Sequencing Center for Infectious Disease"/>
            <person name="Wu L."/>
            <person name="Ma J."/>
        </authorList>
    </citation>
    <scope>NUCLEOTIDE SEQUENCE [LARGE SCALE GENOMIC DNA]</scope>
    <source>
        <strain evidence="3">KCTC 52606</strain>
    </source>
</reference>
<dbReference type="RefSeq" id="WP_336917290.1">
    <property type="nucleotide sequence ID" value="NZ_JBANRN010000001.1"/>
</dbReference>
<comment type="caution">
    <text evidence="2">The sequence shown here is derived from an EMBL/GenBank/DDBJ whole genome shotgun (WGS) entry which is preliminary data.</text>
</comment>
<dbReference type="PROSITE" id="PS51257">
    <property type="entry name" value="PROKAR_LIPOPROTEIN"/>
    <property type="match status" value="1"/>
</dbReference>
<name>A0ABV7ED46_9SPHN</name>
<protein>
    <submittedName>
        <fullName evidence="2">TraB/GumN family protein</fullName>
    </submittedName>
</protein>
<organism evidence="2 3">
    <name type="scientific">Alteraurantiacibacter lauratis</name>
    <dbReference type="NCBI Taxonomy" id="2054627"/>
    <lineage>
        <taxon>Bacteria</taxon>
        <taxon>Pseudomonadati</taxon>
        <taxon>Pseudomonadota</taxon>
        <taxon>Alphaproteobacteria</taxon>
        <taxon>Sphingomonadales</taxon>
        <taxon>Erythrobacteraceae</taxon>
        <taxon>Alteraurantiacibacter</taxon>
    </lineage>
</organism>
<gene>
    <name evidence="2" type="ORF">ACFODK_01150</name>
</gene>
<evidence type="ECO:0000313" key="3">
    <source>
        <dbReference type="Proteomes" id="UP001595378"/>
    </source>
</evidence>
<dbReference type="Proteomes" id="UP001595378">
    <property type="component" value="Unassembled WGS sequence"/>
</dbReference>
<proteinExistence type="predicted"/>